<evidence type="ECO:0000313" key="3">
    <source>
        <dbReference type="Proteomes" id="UP000433483"/>
    </source>
</evidence>
<reference evidence="2 3" key="1">
    <citation type="submission" date="2018-08" db="EMBL/GenBank/DDBJ databases">
        <title>Genomic investigation of the strawberry pathogen Phytophthora fragariae indicates pathogenicity is determined by transcriptional variation in three key races.</title>
        <authorList>
            <person name="Adams T.M."/>
            <person name="Armitage A.D."/>
            <person name="Sobczyk M.K."/>
            <person name="Bates H.J."/>
            <person name="Dunwell J.M."/>
            <person name="Nellist C.F."/>
            <person name="Harrison R.J."/>
        </authorList>
    </citation>
    <scope>NUCLEOTIDE SEQUENCE [LARGE SCALE GENOMIC DNA]</scope>
    <source>
        <strain evidence="2 3">NOV-27</strain>
    </source>
</reference>
<proteinExistence type="predicted"/>
<dbReference type="EMBL" id="QXGB01000006">
    <property type="protein sequence ID" value="KAE9238182.1"/>
    <property type="molecule type" value="Genomic_DNA"/>
</dbReference>
<dbReference type="OrthoDB" id="122979at2759"/>
<evidence type="ECO:0000313" key="2">
    <source>
        <dbReference type="EMBL" id="KAE9238182.1"/>
    </source>
</evidence>
<feature type="transmembrane region" description="Helical" evidence="1">
    <location>
        <begin position="365"/>
        <end position="386"/>
    </location>
</feature>
<gene>
    <name evidence="2" type="ORF">PF005_g344</name>
</gene>
<feature type="transmembrane region" description="Helical" evidence="1">
    <location>
        <begin position="465"/>
        <end position="487"/>
    </location>
</feature>
<organism evidence="2 3">
    <name type="scientific">Phytophthora fragariae</name>
    <dbReference type="NCBI Taxonomy" id="53985"/>
    <lineage>
        <taxon>Eukaryota</taxon>
        <taxon>Sar</taxon>
        <taxon>Stramenopiles</taxon>
        <taxon>Oomycota</taxon>
        <taxon>Peronosporomycetes</taxon>
        <taxon>Peronosporales</taxon>
        <taxon>Peronosporaceae</taxon>
        <taxon>Phytophthora</taxon>
    </lineage>
</organism>
<name>A0A6A3ZK55_9STRA</name>
<dbReference type="Proteomes" id="UP000433483">
    <property type="component" value="Unassembled WGS sequence"/>
</dbReference>
<keyword evidence="1" id="KW-0472">Membrane</keyword>
<comment type="caution">
    <text evidence="2">The sequence shown here is derived from an EMBL/GenBank/DDBJ whole genome shotgun (WGS) entry which is preliminary data.</text>
</comment>
<evidence type="ECO:0000256" key="1">
    <source>
        <dbReference type="SAM" id="Phobius"/>
    </source>
</evidence>
<keyword evidence="3" id="KW-1185">Reference proteome</keyword>
<feature type="transmembrane region" description="Helical" evidence="1">
    <location>
        <begin position="407"/>
        <end position="433"/>
    </location>
</feature>
<protein>
    <submittedName>
        <fullName evidence="2">Uncharacterized protein</fullName>
    </submittedName>
</protein>
<accession>A0A6A3ZK55</accession>
<keyword evidence="1" id="KW-0812">Transmembrane</keyword>
<dbReference type="AlphaFoldDB" id="A0A6A3ZK55"/>
<sequence>MAATARLERLEALQRLCDEGQRAELQSVISSYSTKELRTLCGGFGVPAQSKEYAAYQSKAGYAELLLKLLEAKTASAAGLTGGGGFMSLTTNPSGRTRKSKNCNLRLINVLFSSFMAPFLRELGDEGARRKRNADGSSPFWEKVRAEFVRTKVEYARVAYPDDEVFVDYNLGSPIAHSSEKLRKMWEKLGLAYVCIFGSQFATAGDNAEDLSACTGRHDVYYLRRWLNDKPELIPIVCKAPVETDIGHSVSPSGFQRVEDLQQQATQQNFQSSFQQSSVGRIDSPVVSVDSGNVRSTNDEGERLMKSIKLAYDVLAVMPVTDHGSEIEHTIRRRLQREALACANGITLPTYLQNRELYHEMSLKYLLTAVPQLIAALLLLYYACTFSRASSAFPHRMLVDSCLHEGVVGLMLASLLFSAFHVALSVCCSAPALCPVDPSNCQLNRIVACPESVAQLPHFSLWPRLVHTCATFTMLFALCSIQTAHIIKDQYSRVRRAKFVTFSRHEPVYEASASVL</sequence>
<keyword evidence="1" id="KW-1133">Transmembrane helix</keyword>